<dbReference type="PANTHER" id="PTHR43257:SF2">
    <property type="entry name" value="PYRUVATE DEHYDROGENASE E1 COMPONENT SUBUNIT BETA"/>
    <property type="match status" value="1"/>
</dbReference>
<dbReference type="Gene3D" id="3.40.50.970">
    <property type="match status" value="1"/>
</dbReference>
<gene>
    <name evidence="3" type="ORF">B2A_01374</name>
</gene>
<dbReference type="InterPro" id="IPR005475">
    <property type="entry name" value="Transketolase-like_Pyr-bd"/>
</dbReference>
<accession>T1B7R2</accession>
<reference evidence="3" key="2">
    <citation type="journal article" date="2014" name="ISME J.">
        <title>Microbial stratification in low pH oxic and suboxic macroscopic growths along an acid mine drainage.</title>
        <authorList>
            <person name="Mendez-Garcia C."/>
            <person name="Mesa V."/>
            <person name="Sprenger R.R."/>
            <person name="Richter M."/>
            <person name="Diez M.S."/>
            <person name="Solano J."/>
            <person name="Bargiela R."/>
            <person name="Golyshina O.V."/>
            <person name="Manteca A."/>
            <person name="Ramos J.L."/>
            <person name="Gallego J.R."/>
            <person name="Llorente I."/>
            <person name="Martins Dos Santos V.A."/>
            <person name="Jensen O.N."/>
            <person name="Pelaez A.I."/>
            <person name="Sanchez J."/>
            <person name="Ferrer M."/>
        </authorList>
    </citation>
    <scope>NUCLEOTIDE SEQUENCE</scope>
</reference>
<protein>
    <submittedName>
        <fullName evidence="3">Transketolase, central region domain protein</fullName>
        <ecNumber evidence="3">1.2.4.4</ecNumber>
    </submittedName>
</protein>
<dbReference type="SUPFAM" id="SSF52518">
    <property type="entry name" value="Thiamin diphosphate-binding fold (THDP-binding)"/>
    <property type="match status" value="1"/>
</dbReference>
<keyword evidence="1" id="KW-0786">Thiamine pyrophosphate</keyword>
<feature type="domain" description="Transketolase-like pyrimidine-binding" evidence="2">
    <location>
        <begin position="9"/>
        <end position="81"/>
    </location>
</feature>
<evidence type="ECO:0000259" key="2">
    <source>
        <dbReference type="Pfam" id="PF02779"/>
    </source>
</evidence>
<comment type="caution">
    <text evidence="3">The sequence shown here is derived from an EMBL/GenBank/DDBJ whole genome shotgun (WGS) entry which is preliminary data.</text>
</comment>
<evidence type="ECO:0000313" key="3">
    <source>
        <dbReference type="EMBL" id="EQD65937.1"/>
    </source>
</evidence>
<sequence length="81" mass="8578">EEGMTESTLIQAVNQALREAMRADPDVILLGEDIGVNGGVFRATEGLLKEFGEDRVMDTPLNESGIVGTAVGMALYGLKPV</sequence>
<evidence type="ECO:0000256" key="1">
    <source>
        <dbReference type="ARBA" id="ARBA00023052"/>
    </source>
</evidence>
<reference evidence="3" key="1">
    <citation type="submission" date="2013-08" db="EMBL/GenBank/DDBJ databases">
        <authorList>
            <person name="Mendez C."/>
            <person name="Richter M."/>
            <person name="Ferrer M."/>
            <person name="Sanchez J."/>
        </authorList>
    </citation>
    <scope>NUCLEOTIDE SEQUENCE</scope>
</reference>
<keyword evidence="3" id="KW-0560">Oxidoreductase</keyword>
<dbReference type="AlphaFoldDB" id="T1B7R2"/>
<dbReference type="Pfam" id="PF02779">
    <property type="entry name" value="Transket_pyr"/>
    <property type="match status" value="1"/>
</dbReference>
<dbReference type="GO" id="GO:0003863">
    <property type="term" value="F:branched-chain 2-oxo acid dehydrogenase activity"/>
    <property type="evidence" value="ECO:0007669"/>
    <property type="project" value="UniProtKB-EC"/>
</dbReference>
<dbReference type="EC" id="1.2.4.4" evidence="3"/>
<organism evidence="3">
    <name type="scientific">mine drainage metagenome</name>
    <dbReference type="NCBI Taxonomy" id="410659"/>
    <lineage>
        <taxon>unclassified sequences</taxon>
        <taxon>metagenomes</taxon>
        <taxon>ecological metagenomes</taxon>
    </lineage>
</organism>
<dbReference type="PANTHER" id="PTHR43257">
    <property type="entry name" value="PYRUVATE DEHYDROGENASE E1 COMPONENT BETA SUBUNIT"/>
    <property type="match status" value="1"/>
</dbReference>
<name>T1B7R2_9ZZZZ</name>
<proteinExistence type="predicted"/>
<dbReference type="InterPro" id="IPR029061">
    <property type="entry name" value="THDP-binding"/>
</dbReference>
<feature type="non-terminal residue" evidence="3">
    <location>
        <position position="81"/>
    </location>
</feature>
<dbReference type="EMBL" id="AUZZ01001018">
    <property type="protein sequence ID" value="EQD65937.1"/>
    <property type="molecule type" value="Genomic_DNA"/>
</dbReference>
<feature type="non-terminal residue" evidence="3">
    <location>
        <position position="1"/>
    </location>
</feature>